<dbReference type="EMBL" id="CP046172">
    <property type="protein sequence ID" value="QIS08245.1"/>
    <property type="molecule type" value="Genomic_DNA"/>
</dbReference>
<dbReference type="RefSeq" id="WP_167471523.1">
    <property type="nucleotide sequence ID" value="NZ_CP046172.1"/>
</dbReference>
<keyword evidence="2" id="KW-1185">Reference proteome</keyword>
<name>A0A6G9Y4T3_9NOCA</name>
<sequence length="140" mass="15371">MGLTVWQDLGVEQFREVALRLASVIQSSVDKPAALNKLIDAADSGETFTDLLIEYSARWFHETGGQSILVGPELFWLLSEPTPKKVLNGGARGQEIIAEQEHTVSHRSRKLLVVCVLETLAQNQWVTNGIGEPYAVNGIS</sequence>
<reference evidence="1 2" key="1">
    <citation type="journal article" date="2019" name="ACS Chem. Biol.">
        <title>Identification and Mobilization of a Cryptic Antibiotic Biosynthesis Gene Locus from a Human-Pathogenic Nocardia Isolate.</title>
        <authorList>
            <person name="Herisse M."/>
            <person name="Ishida K."/>
            <person name="Porter J.L."/>
            <person name="Howden B."/>
            <person name="Hertweck C."/>
            <person name="Stinear T.P."/>
            <person name="Pidot S.J."/>
        </authorList>
    </citation>
    <scope>NUCLEOTIDE SEQUENCE [LARGE SCALE GENOMIC DNA]</scope>
    <source>
        <strain evidence="1 2">AUSMDU00012717</strain>
    </source>
</reference>
<dbReference type="KEGG" id="nah:F5544_01615"/>
<dbReference type="Proteomes" id="UP000503540">
    <property type="component" value="Chromosome"/>
</dbReference>
<dbReference type="AlphaFoldDB" id="A0A6G9Y4T3"/>
<protein>
    <submittedName>
        <fullName evidence="1">Uncharacterized protein</fullName>
    </submittedName>
</protein>
<organism evidence="1 2">
    <name type="scientific">Nocardia arthritidis</name>
    <dbReference type="NCBI Taxonomy" id="228602"/>
    <lineage>
        <taxon>Bacteria</taxon>
        <taxon>Bacillati</taxon>
        <taxon>Actinomycetota</taxon>
        <taxon>Actinomycetes</taxon>
        <taxon>Mycobacteriales</taxon>
        <taxon>Nocardiaceae</taxon>
        <taxon>Nocardia</taxon>
    </lineage>
</organism>
<evidence type="ECO:0000313" key="1">
    <source>
        <dbReference type="EMBL" id="QIS08245.1"/>
    </source>
</evidence>
<proteinExistence type="predicted"/>
<gene>
    <name evidence="1" type="ORF">F5544_01615</name>
</gene>
<evidence type="ECO:0000313" key="2">
    <source>
        <dbReference type="Proteomes" id="UP000503540"/>
    </source>
</evidence>
<accession>A0A6G9Y4T3</accession>